<keyword evidence="3" id="KW-1003">Cell membrane</keyword>
<evidence type="ECO:0000256" key="8">
    <source>
        <dbReference type="SAM" id="Phobius"/>
    </source>
</evidence>
<keyword evidence="6 8" id="KW-0472">Membrane</keyword>
<dbReference type="InterPro" id="IPR037185">
    <property type="entry name" value="EmrE-like"/>
</dbReference>
<gene>
    <name evidence="9" type="ORF">IAA20_02365</name>
</gene>
<dbReference type="Proteomes" id="UP000824063">
    <property type="component" value="Unassembled WGS sequence"/>
</dbReference>
<comment type="caution">
    <text evidence="9">The sequence shown here is derived from an EMBL/GenBank/DDBJ whole genome shotgun (WGS) entry which is preliminary data.</text>
</comment>
<evidence type="ECO:0000256" key="4">
    <source>
        <dbReference type="ARBA" id="ARBA00022692"/>
    </source>
</evidence>
<reference evidence="9" key="2">
    <citation type="submission" date="2021-04" db="EMBL/GenBank/DDBJ databases">
        <authorList>
            <person name="Gilroy R."/>
        </authorList>
    </citation>
    <scope>NUCLEOTIDE SEQUENCE</scope>
    <source>
        <strain evidence="9">CHK172-16539</strain>
    </source>
</reference>
<comment type="subcellular location">
    <subcellularLocation>
        <location evidence="1 7">Cell membrane</location>
        <topology evidence="1 7">Multi-pass membrane protein</topology>
    </subcellularLocation>
</comment>
<dbReference type="PANTHER" id="PTHR30561">
    <property type="entry name" value="SMR FAMILY PROTON-DEPENDENT DRUG EFFLUX TRANSPORTER SUGE"/>
    <property type="match status" value="1"/>
</dbReference>
<feature type="transmembrane region" description="Helical" evidence="8">
    <location>
        <begin position="35"/>
        <end position="52"/>
    </location>
</feature>
<dbReference type="AlphaFoldDB" id="A0A9D2JII0"/>
<evidence type="ECO:0000256" key="3">
    <source>
        <dbReference type="ARBA" id="ARBA00022475"/>
    </source>
</evidence>
<keyword evidence="2" id="KW-0813">Transport</keyword>
<dbReference type="InterPro" id="IPR000390">
    <property type="entry name" value="Small_drug/metabolite_transptr"/>
</dbReference>
<evidence type="ECO:0000256" key="1">
    <source>
        <dbReference type="ARBA" id="ARBA00004651"/>
    </source>
</evidence>
<reference evidence="9" key="1">
    <citation type="journal article" date="2021" name="PeerJ">
        <title>Extensive microbial diversity within the chicken gut microbiome revealed by metagenomics and culture.</title>
        <authorList>
            <person name="Gilroy R."/>
            <person name="Ravi A."/>
            <person name="Getino M."/>
            <person name="Pursley I."/>
            <person name="Horton D.L."/>
            <person name="Alikhan N.F."/>
            <person name="Baker D."/>
            <person name="Gharbi K."/>
            <person name="Hall N."/>
            <person name="Watson M."/>
            <person name="Adriaenssens E.M."/>
            <person name="Foster-Nyarko E."/>
            <person name="Jarju S."/>
            <person name="Secka A."/>
            <person name="Antonio M."/>
            <person name="Oren A."/>
            <person name="Chaudhuri R.R."/>
            <person name="La Ragione R."/>
            <person name="Hildebrand F."/>
            <person name="Pallen M.J."/>
        </authorList>
    </citation>
    <scope>NUCLEOTIDE SEQUENCE</scope>
    <source>
        <strain evidence="9">CHK172-16539</strain>
    </source>
</reference>
<organism evidence="9 10">
    <name type="scientific">Candidatus Enterococcus avicola</name>
    <dbReference type="NCBI Taxonomy" id="2838561"/>
    <lineage>
        <taxon>Bacteria</taxon>
        <taxon>Bacillati</taxon>
        <taxon>Bacillota</taxon>
        <taxon>Bacilli</taxon>
        <taxon>Lactobacillales</taxon>
        <taxon>Enterococcaceae</taxon>
        <taxon>Enterococcus</taxon>
    </lineage>
</organism>
<keyword evidence="5 8" id="KW-1133">Transmembrane helix</keyword>
<dbReference type="InterPro" id="IPR045324">
    <property type="entry name" value="Small_multidrug_res"/>
</dbReference>
<comment type="similarity">
    <text evidence="7">Belongs to the drug/metabolite transporter (DMT) superfamily. Small multidrug resistance (SMR) (TC 2.A.7.1) family.</text>
</comment>
<dbReference type="GO" id="GO:0005886">
    <property type="term" value="C:plasma membrane"/>
    <property type="evidence" value="ECO:0007669"/>
    <property type="project" value="UniProtKB-SubCell"/>
</dbReference>
<dbReference type="GO" id="GO:0022857">
    <property type="term" value="F:transmembrane transporter activity"/>
    <property type="evidence" value="ECO:0007669"/>
    <property type="project" value="InterPro"/>
</dbReference>
<feature type="transmembrane region" description="Helical" evidence="8">
    <location>
        <begin position="58"/>
        <end position="80"/>
    </location>
</feature>
<evidence type="ECO:0000256" key="7">
    <source>
        <dbReference type="RuleBase" id="RU003942"/>
    </source>
</evidence>
<dbReference type="Pfam" id="PF00893">
    <property type="entry name" value="Multi_Drug_Res"/>
    <property type="match status" value="1"/>
</dbReference>
<evidence type="ECO:0000256" key="5">
    <source>
        <dbReference type="ARBA" id="ARBA00022989"/>
    </source>
</evidence>
<evidence type="ECO:0000256" key="2">
    <source>
        <dbReference type="ARBA" id="ARBA00022448"/>
    </source>
</evidence>
<protein>
    <submittedName>
        <fullName evidence="9">Multidrug efflux SMR transporter</fullName>
    </submittedName>
</protein>
<feature type="transmembrane region" description="Helical" evidence="8">
    <location>
        <begin position="87"/>
        <end position="106"/>
    </location>
</feature>
<dbReference type="EMBL" id="DXBN01000057">
    <property type="protein sequence ID" value="HIZ52770.1"/>
    <property type="molecule type" value="Genomic_DNA"/>
</dbReference>
<dbReference type="SUPFAM" id="SSF103481">
    <property type="entry name" value="Multidrug resistance efflux transporter EmrE"/>
    <property type="match status" value="1"/>
</dbReference>
<keyword evidence="4 7" id="KW-0812">Transmembrane</keyword>
<feature type="transmembrane region" description="Helical" evidence="8">
    <location>
        <begin position="6"/>
        <end position="23"/>
    </location>
</feature>
<evidence type="ECO:0000256" key="6">
    <source>
        <dbReference type="ARBA" id="ARBA00023136"/>
    </source>
</evidence>
<accession>A0A9D2JII0</accession>
<proteinExistence type="inferred from homology"/>
<name>A0A9D2JII0_9ENTE</name>
<sequence length="109" mass="11974">MYMGYLYLTIAIVSEVIGSNMVISTEGFTRIKPTLICVFCFGLAIYMLSLTVRTIPLYIAYAMWGGLGIVLVTMVGVLFWKQTVDAPTLLGIFSIILGVVVVNLFGKTH</sequence>
<evidence type="ECO:0000313" key="9">
    <source>
        <dbReference type="EMBL" id="HIZ52770.1"/>
    </source>
</evidence>
<dbReference type="PANTHER" id="PTHR30561:SF1">
    <property type="entry name" value="MULTIDRUG TRANSPORTER EMRE"/>
    <property type="match status" value="1"/>
</dbReference>
<dbReference type="Gene3D" id="1.10.3730.20">
    <property type="match status" value="1"/>
</dbReference>
<evidence type="ECO:0000313" key="10">
    <source>
        <dbReference type="Proteomes" id="UP000824063"/>
    </source>
</evidence>